<sequence length="174" mass="17132">MRADAEAAAGPDGAPGAGGSGEGAPASGRGRARTVGGALCVGAGCFLAGTLVTLLVLACGVLWGVSPETVGFGACTEGAVGVGAVCLRAAPIDRTGCWPWGHPASDAAQRRAEAFCARVASATPAGAPRACERPVPLSGPARLVSTAQSAIKGRWCPRVARPSVAPAPPPVRRE</sequence>
<keyword evidence="2" id="KW-0472">Membrane</keyword>
<gene>
    <name evidence="3" type="primary">UL45</name>
</gene>
<name>A0A286MMA3_9ALPH</name>
<evidence type="ECO:0000256" key="1">
    <source>
        <dbReference type="SAM" id="MobiDB-lite"/>
    </source>
</evidence>
<keyword evidence="4" id="KW-1185">Reference proteome</keyword>
<feature type="compositionally biased region" description="Gly residues" evidence="1">
    <location>
        <begin position="13"/>
        <end position="22"/>
    </location>
</feature>
<feature type="region of interest" description="Disordered" evidence="1">
    <location>
        <begin position="1"/>
        <end position="28"/>
    </location>
</feature>
<dbReference type="GeneID" id="65099966"/>
<dbReference type="KEGG" id="vg:65099966"/>
<keyword evidence="2" id="KW-0812">Transmembrane</keyword>
<evidence type="ECO:0000256" key="2">
    <source>
        <dbReference type="SAM" id="Phobius"/>
    </source>
</evidence>
<reference evidence="3" key="1">
    <citation type="submission" date="2017-08" db="EMBL/GenBank/DDBJ databases">
        <title>Genome sequence of an alphaherpesvirus from a beluga whale (Delphinapterus leucas).</title>
        <authorList>
            <person name="Davison A.J."/>
            <person name="Nielsen O."/>
            <person name="Subramaniam K."/>
            <person name="Jacob J.M."/>
            <person name="Romero C.H."/>
            <person name="Burek-Huntington K.A."/>
            <person name="Waltzek T.B."/>
        </authorList>
    </citation>
    <scope>NUCLEOTIDE SEQUENCE [LARGE SCALE GENOMIC DNA]</scope>
    <source>
        <strain evidence="3">LN3131-1</strain>
    </source>
</reference>
<dbReference type="EMBL" id="MF678601">
    <property type="protein sequence ID" value="ASW27129.1"/>
    <property type="molecule type" value="Genomic_DNA"/>
</dbReference>
<organism evidence="3">
    <name type="scientific">Beluga whale alphaherpesvirus 1</name>
    <dbReference type="NCBI Taxonomy" id="1434720"/>
    <lineage>
        <taxon>Viruses</taxon>
        <taxon>Duplodnaviria</taxon>
        <taxon>Heunggongvirae</taxon>
        <taxon>Peploviricota</taxon>
        <taxon>Herviviricetes</taxon>
        <taxon>Herpesvirales</taxon>
        <taxon>Orthoherpesviridae</taxon>
        <taxon>Alphaherpesvirinae</taxon>
        <taxon>Varicellovirus</taxon>
        <taxon>Varicellovirus monodontidalpha1</taxon>
        <taxon>Monodontid alphaherpesvirus 1</taxon>
    </lineage>
</organism>
<feature type="transmembrane region" description="Helical" evidence="2">
    <location>
        <begin position="38"/>
        <end position="65"/>
    </location>
</feature>
<dbReference type="Proteomes" id="UP000297205">
    <property type="component" value="Segment"/>
</dbReference>
<keyword evidence="2" id="KW-1133">Transmembrane helix</keyword>
<evidence type="ECO:0000313" key="4">
    <source>
        <dbReference type="Proteomes" id="UP000297205"/>
    </source>
</evidence>
<accession>A0A286MMA3</accession>
<proteinExistence type="predicted"/>
<evidence type="ECO:0000313" key="3">
    <source>
        <dbReference type="EMBL" id="ASW27129.1"/>
    </source>
</evidence>
<dbReference type="RefSeq" id="YP_010084945.1">
    <property type="nucleotide sequence ID" value="NC_055166.1"/>
</dbReference>
<protein>
    <submittedName>
        <fullName evidence="3">Membrane protein UL45</fullName>
    </submittedName>
</protein>
<feature type="compositionally biased region" description="Low complexity" evidence="1">
    <location>
        <begin position="1"/>
        <end position="12"/>
    </location>
</feature>